<dbReference type="RefSeq" id="WP_009131588.1">
    <property type="nucleotide sequence ID" value="NZ_JH992944.1"/>
</dbReference>
<dbReference type="AlphaFoldDB" id="K9EHW5"/>
<dbReference type="eggNOG" id="ENOG5033QYU">
    <property type="taxonomic scope" value="Bacteria"/>
</dbReference>
<protein>
    <recommendedName>
        <fullName evidence="4">Conjugal transfer protein TraD</fullName>
    </recommendedName>
</protein>
<comment type="caution">
    <text evidence="2">The sequence shown here is derived from an EMBL/GenBank/DDBJ whole genome shotgun (WGS) entry which is preliminary data.</text>
</comment>
<accession>K9EHW5</accession>
<reference evidence="2 3" key="1">
    <citation type="submission" date="2012-09" db="EMBL/GenBank/DDBJ databases">
        <title>The Genome Sequence of Bacteroides oleiciplenus YIT 12058.</title>
        <authorList>
            <consortium name="The Broad Institute Genome Sequencing Platform"/>
            <person name="Earl A."/>
            <person name="Ward D."/>
            <person name="Feldgarden M."/>
            <person name="Gevers D."/>
            <person name="Morotomi M."/>
            <person name="Walker B."/>
            <person name="Young S.K."/>
            <person name="Zeng Q."/>
            <person name="Gargeya S."/>
            <person name="Fitzgerald M."/>
            <person name="Haas B."/>
            <person name="Abouelleil A."/>
            <person name="Alvarado L."/>
            <person name="Arachchi H.M."/>
            <person name="Berlin A.M."/>
            <person name="Chapman S.B."/>
            <person name="Goldberg J."/>
            <person name="Griggs A."/>
            <person name="Gujja S."/>
            <person name="Hansen M."/>
            <person name="Howarth C."/>
            <person name="Imamovic A."/>
            <person name="Larimer J."/>
            <person name="McCowen C."/>
            <person name="Montmayeur A."/>
            <person name="Murphy C."/>
            <person name="Neiman D."/>
            <person name="Pearson M."/>
            <person name="Priest M."/>
            <person name="Roberts A."/>
            <person name="Saif S."/>
            <person name="Shea T."/>
            <person name="Sisk P."/>
            <person name="Sykes S."/>
            <person name="Wortman J."/>
            <person name="Nusbaum C."/>
            <person name="Birren B."/>
        </authorList>
    </citation>
    <scope>NUCLEOTIDE SEQUENCE [LARGE SCALE GENOMIC DNA]</scope>
    <source>
        <strain evidence="2 3">YIT 12058</strain>
    </source>
</reference>
<evidence type="ECO:0000256" key="1">
    <source>
        <dbReference type="SAM" id="MobiDB-lite"/>
    </source>
</evidence>
<dbReference type="Proteomes" id="UP000009872">
    <property type="component" value="Unassembled WGS sequence"/>
</dbReference>
<name>K9EHW5_9BACE</name>
<evidence type="ECO:0000313" key="3">
    <source>
        <dbReference type="Proteomes" id="UP000009872"/>
    </source>
</evidence>
<evidence type="ECO:0008006" key="4">
    <source>
        <dbReference type="Google" id="ProtNLM"/>
    </source>
</evidence>
<sequence>MTTVLVCLLVLYNAWLVTYLLWEKRQGAERPEADEPQPQGRTADPTDVVGRSLFRMTEKVPTPATSVPQAATYGESEEVEEEDVTFADETDGTPPEQIPDDQLDDAFSDLRITDVPVEYDGDGPKKDATVGYASGATFEEIDKAVRTAKNPSASEEEQRNAGKVFSQMEGNELFDRLTNMSSIGSKITGLMDLYLNKPVIPKGGRKEVRQVQPQPIPVMPDTVEGFNIRDFV</sequence>
<feature type="compositionally biased region" description="Acidic residues" evidence="1">
    <location>
        <begin position="75"/>
        <end position="91"/>
    </location>
</feature>
<dbReference type="EMBL" id="ADLF01000018">
    <property type="protein sequence ID" value="EKU88750.1"/>
    <property type="molecule type" value="Genomic_DNA"/>
</dbReference>
<proteinExistence type="predicted"/>
<gene>
    <name evidence="2" type="ORF">HMPREF9447_04068</name>
</gene>
<dbReference type="HOGENOM" id="CLU_098635_0_0_10"/>
<evidence type="ECO:0000313" key="2">
    <source>
        <dbReference type="EMBL" id="EKU88750.1"/>
    </source>
</evidence>
<dbReference type="STRING" id="742727.HMPREF9447_04068"/>
<organism evidence="2 3">
    <name type="scientific">Bacteroides oleiciplenus YIT 12058</name>
    <dbReference type="NCBI Taxonomy" id="742727"/>
    <lineage>
        <taxon>Bacteria</taxon>
        <taxon>Pseudomonadati</taxon>
        <taxon>Bacteroidota</taxon>
        <taxon>Bacteroidia</taxon>
        <taxon>Bacteroidales</taxon>
        <taxon>Bacteroidaceae</taxon>
        <taxon>Bacteroides</taxon>
    </lineage>
</organism>
<dbReference type="PATRIC" id="fig|742727.4.peg.4155"/>
<dbReference type="OrthoDB" id="1098855at2"/>
<keyword evidence="3" id="KW-1185">Reference proteome</keyword>
<feature type="region of interest" description="Disordered" evidence="1">
    <location>
        <begin position="56"/>
        <end position="102"/>
    </location>
</feature>